<sequence>MKNIFFCIGFILMCICTLQIACAQEEPSKIIEEEESAEVFLEEYTDEFQEKFFEALKQKGIQNYDRSINLFLECKRLQPENNVINHELAKAYLLDKKYILGQQYAVESIISEPENYWYLDTLFTLLEKQSSTMNEVKFTLPFDDVNLQKNLALIYFRKKQYQSAIDILKGIKKSTFKDNLLARIDDAKNKNKQNTQVKSTSGFIVASEPTSKGLEMNIKNQLKMEQYRIVENTARDAVEAYPLQPYFYYAYGLSLHKNNKNSQAIEVLEGALDYLFDDIPLANKIYQTLADACTKMSNFSKANLYLSKIKPGF</sequence>
<evidence type="ECO:0000256" key="1">
    <source>
        <dbReference type="SAM" id="SignalP"/>
    </source>
</evidence>
<dbReference type="InterPro" id="IPR011990">
    <property type="entry name" value="TPR-like_helical_dom_sf"/>
</dbReference>
<gene>
    <name evidence="2" type="ORF">ACFSQJ_13620</name>
</gene>
<dbReference type="EMBL" id="JBHULB010000017">
    <property type="protein sequence ID" value="MFD2587979.1"/>
    <property type="molecule type" value="Genomic_DNA"/>
</dbReference>
<name>A0ABW5N1S2_9FLAO</name>
<evidence type="ECO:0000313" key="3">
    <source>
        <dbReference type="Proteomes" id="UP001597526"/>
    </source>
</evidence>
<comment type="caution">
    <text evidence="2">The sequence shown here is derived from an EMBL/GenBank/DDBJ whole genome shotgun (WGS) entry which is preliminary data.</text>
</comment>
<protein>
    <submittedName>
        <fullName evidence="2">Tetratricopeptide repeat protein</fullName>
    </submittedName>
</protein>
<accession>A0ABW5N1S2</accession>
<organism evidence="2 3">
    <name type="scientific">Croceitalea marina</name>
    <dbReference type="NCBI Taxonomy" id="1775166"/>
    <lineage>
        <taxon>Bacteria</taxon>
        <taxon>Pseudomonadati</taxon>
        <taxon>Bacteroidota</taxon>
        <taxon>Flavobacteriia</taxon>
        <taxon>Flavobacteriales</taxon>
        <taxon>Flavobacteriaceae</taxon>
        <taxon>Croceitalea</taxon>
    </lineage>
</organism>
<reference evidence="3" key="1">
    <citation type="journal article" date="2019" name="Int. J. Syst. Evol. Microbiol.">
        <title>The Global Catalogue of Microorganisms (GCM) 10K type strain sequencing project: providing services to taxonomists for standard genome sequencing and annotation.</title>
        <authorList>
            <consortium name="The Broad Institute Genomics Platform"/>
            <consortium name="The Broad Institute Genome Sequencing Center for Infectious Disease"/>
            <person name="Wu L."/>
            <person name="Ma J."/>
        </authorList>
    </citation>
    <scope>NUCLEOTIDE SEQUENCE [LARGE SCALE GENOMIC DNA]</scope>
    <source>
        <strain evidence="3">KCTC 52368</strain>
    </source>
</reference>
<evidence type="ECO:0000313" key="2">
    <source>
        <dbReference type="EMBL" id="MFD2587979.1"/>
    </source>
</evidence>
<dbReference type="SUPFAM" id="SSF48452">
    <property type="entry name" value="TPR-like"/>
    <property type="match status" value="2"/>
</dbReference>
<dbReference type="RefSeq" id="WP_377767522.1">
    <property type="nucleotide sequence ID" value="NZ_JBHULB010000017.1"/>
</dbReference>
<feature type="signal peptide" evidence="1">
    <location>
        <begin position="1"/>
        <end position="23"/>
    </location>
</feature>
<keyword evidence="3" id="KW-1185">Reference proteome</keyword>
<dbReference type="Gene3D" id="1.25.40.10">
    <property type="entry name" value="Tetratricopeptide repeat domain"/>
    <property type="match status" value="2"/>
</dbReference>
<keyword evidence="1" id="KW-0732">Signal</keyword>
<proteinExistence type="predicted"/>
<dbReference type="Proteomes" id="UP001597526">
    <property type="component" value="Unassembled WGS sequence"/>
</dbReference>
<feature type="chain" id="PRO_5047187825" evidence="1">
    <location>
        <begin position="24"/>
        <end position="313"/>
    </location>
</feature>